<organism evidence="3 4">
    <name type="scientific">Parvularcula dongshanensis</name>
    <dbReference type="NCBI Taxonomy" id="1173995"/>
    <lineage>
        <taxon>Bacteria</taxon>
        <taxon>Pseudomonadati</taxon>
        <taxon>Pseudomonadota</taxon>
        <taxon>Alphaproteobacteria</taxon>
        <taxon>Parvularculales</taxon>
        <taxon>Parvularculaceae</taxon>
        <taxon>Parvularcula</taxon>
    </lineage>
</organism>
<dbReference type="CDD" id="cd06533">
    <property type="entry name" value="Glyco_transf_WecG_TagA"/>
    <property type="match status" value="1"/>
</dbReference>
<dbReference type="NCBIfam" id="TIGR00696">
    <property type="entry name" value="wecG_tagA_cpsF"/>
    <property type="match status" value="1"/>
</dbReference>
<dbReference type="InterPro" id="IPR004629">
    <property type="entry name" value="WecG_TagA_CpsF"/>
</dbReference>
<keyword evidence="1" id="KW-0328">Glycosyltransferase</keyword>
<name>A0A840I1C7_9PROT</name>
<evidence type="ECO:0000256" key="1">
    <source>
        <dbReference type="ARBA" id="ARBA00022676"/>
    </source>
</evidence>
<keyword evidence="4" id="KW-1185">Reference proteome</keyword>
<dbReference type="PANTHER" id="PTHR34136">
    <property type="match status" value="1"/>
</dbReference>
<keyword evidence="2" id="KW-0808">Transferase</keyword>
<dbReference type="GO" id="GO:0016758">
    <property type="term" value="F:hexosyltransferase activity"/>
    <property type="evidence" value="ECO:0007669"/>
    <property type="project" value="TreeGrafter"/>
</dbReference>
<dbReference type="RefSeq" id="WP_183815588.1">
    <property type="nucleotide sequence ID" value="NZ_JACHOB010000001.1"/>
</dbReference>
<comment type="caution">
    <text evidence="3">The sequence shown here is derived from an EMBL/GenBank/DDBJ whole genome shotgun (WGS) entry which is preliminary data.</text>
</comment>
<proteinExistence type="predicted"/>
<evidence type="ECO:0000256" key="2">
    <source>
        <dbReference type="ARBA" id="ARBA00022679"/>
    </source>
</evidence>
<gene>
    <name evidence="3" type="ORF">GGQ59_000544</name>
</gene>
<dbReference type="PANTHER" id="PTHR34136:SF1">
    <property type="entry name" value="UDP-N-ACETYL-D-MANNOSAMINURONIC ACID TRANSFERASE"/>
    <property type="match status" value="1"/>
</dbReference>
<dbReference type="Proteomes" id="UP000563524">
    <property type="component" value="Unassembled WGS sequence"/>
</dbReference>
<evidence type="ECO:0000313" key="3">
    <source>
        <dbReference type="EMBL" id="MBB4658044.1"/>
    </source>
</evidence>
<evidence type="ECO:0000313" key="4">
    <source>
        <dbReference type="Proteomes" id="UP000563524"/>
    </source>
</evidence>
<dbReference type="EMBL" id="JACHOB010000001">
    <property type="protein sequence ID" value="MBB4658044.1"/>
    <property type="molecule type" value="Genomic_DNA"/>
</dbReference>
<accession>A0A840I1C7</accession>
<sequence length="265" mass="28716">MDKELKIESGSRAMTLGPVRVENVRRGDAIDNLLASVVGGMTCRVAFANANTVTTAMRDDSYAALLRSFLVLPDGLGVDLAAKAVYGRPFQENLNGTDFTPALLEALPAGTRVFLLGAQPGVASEACEVWRSRFPQLSFVGERDGYFAQTREGYAKVASLIRGTRADVVLVGMGNPRQEQVIAAIAEASGARLLLGVGALFDFASGSVPRAPGFVRRVRAEFLWRLAREPRRLGKRYTLDVGRFALGIWRQRQGAARPLHPLQTA</sequence>
<reference evidence="3 4" key="1">
    <citation type="submission" date="2020-08" db="EMBL/GenBank/DDBJ databases">
        <title>Genomic Encyclopedia of Type Strains, Phase IV (KMG-IV): sequencing the most valuable type-strain genomes for metagenomic binning, comparative biology and taxonomic classification.</title>
        <authorList>
            <person name="Goeker M."/>
        </authorList>
    </citation>
    <scope>NUCLEOTIDE SEQUENCE [LARGE SCALE GENOMIC DNA]</scope>
    <source>
        <strain evidence="3 4">DSM 102850</strain>
    </source>
</reference>
<protein>
    <submittedName>
        <fullName evidence="3">Exopolysaccharide biosynthesis WecB/TagA/CpsF family protein</fullName>
    </submittedName>
</protein>
<dbReference type="Pfam" id="PF03808">
    <property type="entry name" value="Glyco_tran_WecG"/>
    <property type="match status" value="1"/>
</dbReference>
<dbReference type="AlphaFoldDB" id="A0A840I1C7"/>